<dbReference type="Gene3D" id="2.60.40.10">
    <property type="entry name" value="Immunoglobulins"/>
    <property type="match status" value="1"/>
</dbReference>
<organism evidence="5 6">
    <name type="scientific">Microscilla marina ATCC 23134</name>
    <dbReference type="NCBI Taxonomy" id="313606"/>
    <lineage>
        <taxon>Bacteria</taxon>
        <taxon>Pseudomonadati</taxon>
        <taxon>Bacteroidota</taxon>
        <taxon>Cytophagia</taxon>
        <taxon>Cytophagales</taxon>
        <taxon>Microscillaceae</taxon>
        <taxon>Microscilla</taxon>
    </lineage>
</organism>
<dbReference type="Pfam" id="PF17972">
    <property type="entry name" value="bMG5"/>
    <property type="match status" value="1"/>
</dbReference>
<dbReference type="eggNOG" id="COG2373">
    <property type="taxonomic scope" value="Bacteria"/>
</dbReference>
<evidence type="ECO:0000313" key="5">
    <source>
        <dbReference type="EMBL" id="EAY31334.1"/>
    </source>
</evidence>
<proteinExistence type="inferred from homology"/>
<dbReference type="EMBL" id="AAWS01000003">
    <property type="protein sequence ID" value="EAY31334.1"/>
    <property type="molecule type" value="Genomic_DNA"/>
</dbReference>
<dbReference type="Pfam" id="PF00207">
    <property type="entry name" value="A2M"/>
    <property type="match status" value="1"/>
</dbReference>
<dbReference type="Pfam" id="PF07703">
    <property type="entry name" value="A2M_BRD"/>
    <property type="match status" value="1"/>
</dbReference>
<dbReference type="InterPro" id="IPR011625">
    <property type="entry name" value="A2M_N_BRD"/>
</dbReference>
<dbReference type="InterPro" id="IPR041246">
    <property type="entry name" value="Bact_MG10"/>
</dbReference>
<sequence length="1830" mass="204417">MKKTTWIQTLTLLLSVVIFTQCSKNLVEVQKTDFKEEVATQQNLKFTFSQDLVADNKLNVWDTTSYLTFTPKVKGKFKWVSKNELIFSPVKGFQPSTDYKAVLQEALVKAAPNKVPDVNKTSSIVFHTPYLNLKDSDVYWAQDNRRTKQLRINLNFNYKIKPQSIKSLLSIKSGGKQIQSFRVVNDDMSRTAQIVIDEAGLQNAGASQIDLTIAPGLRCAESPYVTTKPIAHKVSTPNKRNLEIVNAKATYENNVPYIRVQTNQAVEELEVLNNLKIKPSVVYQVKMLDHGFLIKGNFKANKSYTVTLSDNIRGVFGGKLAEAHEQVVQFGSLSPYISFVAKKGLYLSSKGNKNIGIRIVNVPKVKVTVYKIYENNIQRFVTERGSVKDNASSYYTNYSSYGDAVLDQEYDTRSLPQTNGMHVLNLDLDKANNFKGIYAVKVASTEKQWLNSNKIVSVSDIGFIVKHTKEDVLVFANSIMSAKPLKGVTVSLISKSNQPFYKATTDANGVAKFAKIKEKFPQASVRMITARYGKDFNYLHFNQTSVERSAFDIGGIRENKSGYQAFLYGERNLYRPGETIHLNTIVRDQQWKVPGQIPVKLKLLLPNGKDFTTMRGVLDKQGAFAVSIKLPASAITGTYNAEVYSATGVLLTSKRISIEEFMPDRIKVKLDLVDHEFKNIWKKDVKNGDRVQVKVEALNLFGPPAANRNYDLSFYLQRKSFRPNAPKYRDYNFAIRSGDDKRVYSTDYLKTERREGKTDTKGLIKESFKIPAEYVNQGVLQGKVFATVFDETGRQVSRMKTFDVFTQSTFLGIKKFDYYVNTRSSLPIQLVAVNKKGNPVNATAKVQIIRYRWQTVLEKTYSGTRYVSRRKPKILQENTVSFNGGVAAPFNFTPNYSGEYEVRVKLPKSDFYVSQSFYAYQYGTTDNASFEVDKDGKIGITLDKKEYNVGDQAKVLFTTPFKGRMLVTVERNQVYKHFYVDTDKKSASVTIPVTEAYQPNVYITATLIKPLSDGAIPLTVAHGFAPLKVTRPENRLQVSIDAVEKTESKQKQTIKVKTNRAEADVQVTLAVVDEGILQMKRYRSPNPLNYFFQKRALEVNAYDLYPQLFPELFIRRSSSGGGGSLADERTNPMVNKRIKLVSFWSGVLKTNAQGEATYTINIPQFSGSLRLMAVAYKGSAFGAAQKNMIVADPVVISTALPRFLSPGDQLKMPVTLTNTTDKASPASVQLRTTPNLKVIGRKSANVTLAANSEKQIMFEVQAAKVIDSAKVEVVVNAMGRMFSEKQSINIRASSGLIKSSGSGVVTAGTNQSLSLKKGLLPSTTQAKLVLSKSPLIQFAKSLDYLIQYPHGCVEQTTSSVFPQLYAQNLMKVLMPKTRGFDATYGKQIKENVQEGILRLQSMQMYNGALSYWPGGNYASWWGTAYATHFLLEAKKLGYNVNTSMLNRMYTYLARKSKSSTDAYYSRNRVRYYYTDNTGARKLKTIAKREAIYSLYVLALAKKADVSTMNFYKENAKLLSLDSKYLLASAYFVLGDQINYKVLLPKSFSGEKAEQALGGSFYSYIRDQALALNALVEADPQNPQIASLARRLGQQVRSARYLNTQESAFSLLALGKLATANKGNIQAEVTAGGSRVGTFVGQDLTVTQNIANKALNIRATGSGSLYYFWQMNGLSATGKVENQDNVIKVRKQFYDREGNLIKDHVFRQNDLVVVKVTVATVDGSSVKNVAVTDMLPAGFEIENPRLTSSSPAVSWIKKASNPDHFDIRDDRINLFTTASRKTKTFYYLVRAVSQGNFTMGPVSADAMYNGALYSYNGSGTIKIVARGSDEG</sequence>
<dbReference type="Gene3D" id="1.50.10.20">
    <property type="match status" value="1"/>
</dbReference>
<dbReference type="Pfam" id="PF11974">
    <property type="entry name" value="bMG3"/>
    <property type="match status" value="1"/>
</dbReference>
<dbReference type="Pfam" id="PF21142">
    <property type="entry name" value="A2M_bMG2"/>
    <property type="match status" value="1"/>
</dbReference>
<dbReference type="InterPro" id="IPR021868">
    <property type="entry name" value="Alpha_2_Macroglob_MG3"/>
</dbReference>
<dbReference type="SMART" id="SM01359">
    <property type="entry name" value="A2M_N_2"/>
    <property type="match status" value="1"/>
</dbReference>
<dbReference type="GO" id="GO:0005615">
    <property type="term" value="C:extracellular space"/>
    <property type="evidence" value="ECO:0007669"/>
    <property type="project" value="InterPro"/>
</dbReference>
<dbReference type="SUPFAM" id="SSF48239">
    <property type="entry name" value="Terpenoid cyclases/Protein prenyltransferases"/>
    <property type="match status" value="1"/>
</dbReference>
<reference evidence="5 6" key="1">
    <citation type="submission" date="2007-01" db="EMBL/GenBank/DDBJ databases">
        <authorList>
            <person name="Haygood M."/>
            <person name="Podell S."/>
            <person name="Anderson C."/>
            <person name="Hopkinson B."/>
            <person name="Roe K."/>
            <person name="Barbeau K."/>
            <person name="Gaasterland T."/>
            <person name="Ferriera S."/>
            <person name="Johnson J."/>
            <person name="Kravitz S."/>
            <person name="Beeson K."/>
            <person name="Sutton G."/>
            <person name="Rogers Y.-H."/>
            <person name="Friedman R."/>
            <person name="Frazier M."/>
            <person name="Venter J.C."/>
        </authorList>
    </citation>
    <scope>NUCLEOTIDE SEQUENCE [LARGE SCALE GENOMIC DNA]</scope>
    <source>
        <strain evidence="5 6">ATCC 23134</strain>
    </source>
</reference>
<accession>A1ZE26</accession>
<evidence type="ECO:0000256" key="1">
    <source>
        <dbReference type="ARBA" id="ARBA00010556"/>
    </source>
</evidence>
<dbReference type="Gene3D" id="2.60.40.3710">
    <property type="match status" value="1"/>
</dbReference>
<dbReference type="InterPro" id="IPR011626">
    <property type="entry name" value="Alpha-macroglobulin_TED"/>
</dbReference>
<dbReference type="InterPro" id="IPR002890">
    <property type="entry name" value="MG2"/>
</dbReference>
<dbReference type="GO" id="GO:0004866">
    <property type="term" value="F:endopeptidase inhibitor activity"/>
    <property type="evidence" value="ECO:0007669"/>
    <property type="project" value="InterPro"/>
</dbReference>
<gene>
    <name evidence="5" type="ORF">M23134_04167</name>
</gene>
<keyword evidence="6" id="KW-1185">Reference proteome</keyword>
<evidence type="ECO:0000256" key="2">
    <source>
        <dbReference type="ARBA" id="ARBA00022729"/>
    </source>
</evidence>
<dbReference type="OrthoDB" id="9767116at2"/>
<comment type="similarity">
    <text evidence="1">Belongs to the protease inhibitor I39 (alpha-2-macroglobulin) family. Bacterial alpha-2-macroglobulin subfamily.</text>
</comment>
<evidence type="ECO:0000259" key="4">
    <source>
        <dbReference type="SMART" id="SM01360"/>
    </source>
</evidence>
<keyword evidence="2" id="KW-0732">Signal</keyword>
<dbReference type="RefSeq" id="WP_002693909.1">
    <property type="nucleotide sequence ID" value="NZ_AAWS01000003.1"/>
</dbReference>
<dbReference type="Gene3D" id="2.60.40.1930">
    <property type="match status" value="1"/>
</dbReference>
<dbReference type="Pfam" id="PF17973">
    <property type="entry name" value="bMG10"/>
    <property type="match status" value="1"/>
</dbReference>
<dbReference type="InterPro" id="IPR047565">
    <property type="entry name" value="Alpha-macroglob_thiol-ester_cl"/>
</dbReference>
<protein>
    <submittedName>
        <fullName evidence="5">Alpha-2-macroglobulin family N-terminal region</fullName>
    </submittedName>
</protein>
<evidence type="ECO:0000259" key="3">
    <source>
        <dbReference type="SMART" id="SM01359"/>
    </source>
</evidence>
<evidence type="ECO:0000313" key="6">
    <source>
        <dbReference type="Proteomes" id="UP000004095"/>
    </source>
</evidence>
<dbReference type="InterPro" id="IPR051802">
    <property type="entry name" value="YfhM-like"/>
</dbReference>
<feature type="domain" description="Alpha-2-macroglobulin bait region" evidence="3">
    <location>
        <begin position="938"/>
        <end position="1079"/>
    </location>
</feature>
<dbReference type="PANTHER" id="PTHR40094">
    <property type="entry name" value="ALPHA-2-MACROGLOBULIN HOMOLOG"/>
    <property type="match status" value="1"/>
</dbReference>
<dbReference type="InterPro" id="IPR001599">
    <property type="entry name" value="Macroglobln_a2"/>
</dbReference>
<dbReference type="InterPro" id="IPR008930">
    <property type="entry name" value="Terpenoid_cyclase/PrenylTrfase"/>
</dbReference>
<dbReference type="Proteomes" id="UP000004095">
    <property type="component" value="Unassembled WGS sequence"/>
</dbReference>
<dbReference type="SMART" id="SM01360">
    <property type="entry name" value="A2M"/>
    <property type="match status" value="1"/>
</dbReference>
<dbReference type="InterPro" id="IPR041462">
    <property type="entry name" value="Bact_A2M_MG6"/>
</dbReference>
<dbReference type="Pfam" id="PF01835">
    <property type="entry name" value="MG2"/>
    <property type="match status" value="1"/>
</dbReference>
<dbReference type="InterPro" id="IPR049120">
    <property type="entry name" value="A2M_bMG2"/>
</dbReference>
<dbReference type="InterPro" id="IPR041203">
    <property type="entry name" value="Bact_A2M_MG5"/>
</dbReference>
<dbReference type="InterPro" id="IPR013783">
    <property type="entry name" value="Ig-like_fold"/>
</dbReference>
<dbReference type="CDD" id="cd02891">
    <property type="entry name" value="A2M_like"/>
    <property type="match status" value="1"/>
</dbReference>
<feature type="domain" description="Alpha-2-macroglobulin" evidence="4">
    <location>
        <begin position="1142"/>
        <end position="1230"/>
    </location>
</feature>
<dbReference type="Pfam" id="PF07678">
    <property type="entry name" value="TED_complement"/>
    <property type="match status" value="1"/>
</dbReference>
<comment type="caution">
    <text evidence="5">The sequence shown here is derived from an EMBL/GenBank/DDBJ whole genome shotgun (WGS) entry which is preliminary data.</text>
</comment>
<dbReference type="Pfam" id="PF17962">
    <property type="entry name" value="bMG6"/>
    <property type="match status" value="1"/>
</dbReference>
<name>A1ZE26_MICM2</name>
<dbReference type="PANTHER" id="PTHR40094:SF1">
    <property type="entry name" value="UBIQUITIN DOMAIN-CONTAINING PROTEIN"/>
    <property type="match status" value="1"/>
</dbReference>
<dbReference type="SMART" id="SM01419">
    <property type="entry name" value="Thiol-ester_cl"/>
    <property type="match status" value="1"/>
</dbReference>